<sequence>MAGRDFYPPPERAWPYAGDSTPRARVQELKDSARSRSAITALKPSLSEAVDGRPNTYSAGVTDPLQPSQRDQLRGSLEKTAILAHAIGLDDSRGESTTGQSSYSPGESKYVVEHSTIVTTASSLSSYLQAISSPTRLCNSNVNEYHAMQAGQSDFDDPSKPFTKKPTETPKLFQVLCSNIMRYTSLQQISALFLDNVLFHGINKLFPEKNMRAGEERYCTYLSFSNLIGARIAVAKKNGSIVNGSPLKLEDDVKPQVQQKRPFETYEGTCDEADRKIKRVMTGRSNGGLFELRGLFIHGKEQIRHTLQAFETKLTATIDKFSHLDHLEIIGMMYEAMDEKTLLFPAPEDDKTLPCHRTLLLSAISKLKERYSELQLFDALFNQYLHCPKSEQHRVPLALRGIRNKTEHEDEGIFAWMIDWHEVLDFAHVEVDRLKWAWKVAKAKSRARHANVKQVQNRNTSKR</sequence>
<name>A0A1E1LC39_9HELO</name>
<dbReference type="AlphaFoldDB" id="A0A1E1LC39"/>
<evidence type="ECO:0000256" key="1">
    <source>
        <dbReference type="SAM" id="MobiDB-lite"/>
    </source>
</evidence>
<feature type="compositionally biased region" description="Polar residues" evidence="1">
    <location>
        <begin position="55"/>
        <end position="70"/>
    </location>
</feature>
<feature type="region of interest" description="Disordered" evidence="1">
    <location>
        <begin position="1"/>
        <end position="22"/>
    </location>
</feature>
<evidence type="ECO:0000313" key="3">
    <source>
        <dbReference type="Proteomes" id="UP000178912"/>
    </source>
</evidence>
<feature type="region of interest" description="Disordered" evidence="1">
    <location>
        <begin position="49"/>
        <end position="71"/>
    </location>
</feature>
<organism evidence="2 3">
    <name type="scientific">Rhynchosporium agropyri</name>
    <dbReference type="NCBI Taxonomy" id="914238"/>
    <lineage>
        <taxon>Eukaryota</taxon>
        <taxon>Fungi</taxon>
        <taxon>Dikarya</taxon>
        <taxon>Ascomycota</taxon>
        <taxon>Pezizomycotina</taxon>
        <taxon>Leotiomycetes</taxon>
        <taxon>Helotiales</taxon>
        <taxon>Ploettnerulaceae</taxon>
        <taxon>Rhynchosporium</taxon>
    </lineage>
</organism>
<protein>
    <submittedName>
        <fullName evidence="2">Uncharacterized protein</fullName>
    </submittedName>
</protein>
<dbReference type="Proteomes" id="UP000178912">
    <property type="component" value="Unassembled WGS sequence"/>
</dbReference>
<reference evidence="3" key="1">
    <citation type="submission" date="2016-03" db="EMBL/GenBank/DDBJ databases">
        <authorList>
            <person name="Guldener U."/>
        </authorList>
    </citation>
    <scope>NUCLEOTIDE SEQUENCE [LARGE SCALE GENOMIC DNA]</scope>
    <source>
        <strain evidence="3">04CH-RAC-A.6.1</strain>
    </source>
</reference>
<evidence type="ECO:0000313" key="2">
    <source>
        <dbReference type="EMBL" id="CZT08002.1"/>
    </source>
</evidence>
<accession>A0A1E1LC39</accession>
<dbReference type="EMBL" id="FJUX01000101">
    <property type="protein sequence ID" value="CZT08002.1"/>
    <property type="molecule type" value="Genomic_DNA"/>
</dbReference>
<proteinExistence type="predicted"/>
<gene>
    <name evidence="2" type="ORF">RAG0_13243</name>
</gene>
<keyword evidence="3" id="KW-1185">Reference proteome</keyword>